<sequence length="63" mass="7182">MFHKIANYCKVCYDELAHKTTWPTRAELTHTAMIVLSASLVIALVVFGMDSLFKWVMSMVYPA</sequence>
<evidence type="ECO:0000313" key="10">
    <source>
        <dbReference type="EMBL" id="RUL59876.1"/>
    </source>
</evidence>
<dbReference type="HAMAP" id="MF_00422">
    <property type="entry name" value="SecE"/>
    <property type="match status" value="1"/>
</dbReference>
<proteinExistence type="inferred from homology"/>
<dbReference type="PANTHER" id="PTHR33910:SF1">
    <property type="entry name" value="PROTEIN TRANSLOCASE SUBUNIT SECE"/>
    <property type="match status" value="1"/>
</dbReference>
<evidence type="ECO:0000256" key="7">
    <source>
        <dbReference type="ARBA" id="ARBA00023010"/>
    </source>
</evidence>
<keyword evidence="11" id="KW-1185">Reference proteome</keyword>
<dbReference type="InterPro" id="IPR001901">
    <property type="entry name" value="Translocase_SecE/Sec61-g"/>
</dbReference>
<evidence type="ECO:0000256" key="2">
    <source>
        <dbReference type="ARBA" id="ARBA00022448"/>
    </source>
</evidence>
<comment type="caution">
    <text evidence="10">The sequence shown here is derived from an EMBL/GenBank/DDBJ whole genome shotgun (WGS) entry which is preliminary data.</text>
</comment>
<dbReference type="GO" id="GO:0008320">
    <property type="term" value="F:protein transmembrane transporter activity"/>
    <property type="evidence" value="ECO:0007669"/>
    <property type="project" value="UniProtKB-UniRule"/>
</dbReference>
<dbReference type="NCBIfam" id="TIGR00964">
    <property type="entry name" value="secE_bact"/>
    <property type="match status" value="1"/>
</dbReference>
<dbReference type="GO" id="GO:0065002">
    <property type="term" value="P:intracellular protein transmembrane transport"/>
    <property type="evidence" value="ECO:0007669"/>
    <property type="project" value="UniProtKB-UniRule"/>
</dbReference>
<keyword evidence="5 9" id="KW-0653">Protein transport</keyword>
<dbReference type="OrthoDB" id="9810735at2"/>
<keyword evidence="6 9" id="KW-1133">Transmembrane helix</keyword>
<evidence type="ECO:0000256" key="1">
    <source>
        <dbReference type="ARBA" id="ARBA00004370"/>
    </source>
</evidence>
<accession>A0A3S0RPS8</accession>
<dbReference type="GO" id="GO:0009306">
    <property type="term" value="P:protein secretion"/>
    <property type="evidence" value="ECO:0007669"/>
    <property type="project" value="UniProtKB-UniRule"/>
</dbReference>
<dbReference type="InterPro" id="IPR038379">
    <property type="entry name" value="SecE_sf"/>
</dbReference>
<keyword evidence="8 9" id="KW-0472">Membrane</keyword>
<comment type="subcellular location">
    <subcellularLocation>
        <location evidence="9">Cell membrane</location>
        <topology evidence="9">Single-pass membrane protein</topology>
    </subcellularLocation>
    <subcellularLocation>
        <location evidence="1">Membrane</location>
    </subcellularLocation>
</comment>
<comment type="similarity">
    <text evidence="9">Belongs to the SecE/SEC61-gamma family.</text>
</comment>
<evidence type="ECO:0000256" key="4">
    <source>
        <dbReference type="ARBA" id="ARBA00022692"/>
    </source>
</evidence>
<comment type="function">
    <text evidence="9">Essential subunit of the Sec protein translocation channel SecYEG. Clamps together the 2 halves of SecY. May contact the channel plug during translocation.</text>
</comment>
<dbReference type="GO" id="GO:0043952">
    <property type="term" value="P:protein transport by the Sec complex"/>
    <property type="evidence" value="ECO:0007669"/>
    <property type="project" value="UniProtKB-UniRule"/>
</dbReference>
<keyword evidence="2 9" id="KW-0813">Transport</keyword>
<keyword evidence="7 9" id="KW-0811">Translocation</keyword>
<evidence type="ECO:0000256" key="5">
    <source>
        <dbReference type="ARBA" id="ARBA00022927"/>
    </source>
</evidence>
<dbReference type="PANTHER" id="PTHR33910">
    <property type="entry name" value="PROTEIN TRANSLOCASE SUBUNIT SECE"/>
    <property type="match status" value="1"/>
</dbReference>
<dbReference type="RefSeq" id="WP_126678976.1">
    <property type="nucleotide sequence ID" value="NZ_CAUTIM010000044.1"/>
</dbReference>
<dbReference type="AlphaFoldDB" id="A0A3S0RPS8"/>
<gene>
    <name evidence="9 10" type="primary">secE</name>
    <name evidence="10" type="ORF">EHV08_09025</name>
</gene>
<keyword evidence="3 9" id="KW-1003">Cell membrane</keyword>
<dbReference type="GO" id="GO:0005886">
    <property type="term" value="C:plasma membrane"/>
    <property type="evidence" value="ECO:0007669"/>
    <property type="project" value="UniProtKB-SubCell"/>
</dbReference>
<dbReference type="Proteomes" id="UP000278983">
    <property type="component" value="Unassembled WGS sequence"/>
</dbReference>
<organism evidence="10 11">
    <name type="scientific">Prevotella koreensis</name>
    <dbReference type="NCBI Taxonomy" id="2490854"/>
    <lineage>
        <taxon>Bacteria</taxon>
        <taxon>Pseudomonadati</taxon>
        <taxon>Bacteroidota</taxon>
        <taxon>Bacteroidia</taxon>
        <taxon>Bacteroidales</taxon>
        <taxon>Prevotellaceae</taxon>
        <taxon>Prevotella</taxon>
    </lineage>
</organism>
<keyword evidence="4 9" id="KW-0812">Transmembrane</keyword>
<dbReference type="GO" id="GO:0006605">
    <property type="term" value="P:protein targeting"/>
    <property type="evidence" value="ECO:0007669"/>
    <property type="project" value="UniProtKB-UniRule"/>
</dbReference>
<evidence type="ECO:0000256" key="3">
    <source>
        <dbReference type="ARBA" id="ARBA00022475"/>
    </source>
</evidence>
<dbReference type="EMBL" id="RYYU01000001">
    <property type="protein sequence ID" value="RUL59876.1"/>
    <property type="molecule type" value="Genomic_DNA"/>
</dbReference>
<feature type="transmembrane region" description="Helical" evidence="9">
    <location>
        <begin position="28"/>
        <end position="49"/>
    </location>
</feature>
<protein>
    <recommendedName>
        <fullName evidence="9">Protein translocase subunit SecE</fullName>
    </recommendedName>
</protein>
<comment type="subunit">
    <text evidence="9">Component of the Sec protein translocase complex. Heterotrimer consisting of SecY, SecE and SecG subunits. The heterotrimers can form oligomers, although 1 heterotrimer is thought to be able to translocate proteins. Interacts with the ribosome. Interacts with SecDF, and other proteins may be involved. Interacts with SecA.</text>
</comment>
<evidence type="ECO:0000256" key="9">
    <source>
        <dbReference type="HAMAP-Rule" id="MF_00422"/>
    </source>
</evidence>
<evidence type="ECO:0000256" key="8">
    <source>
        <dbReference type="ARBA" id="ARBA00023136"/>
    </source>
</evidence>
<reference evidence="10 11" key="1">
    <citation type="submission" date="2018-12" db="EMBL/GenBank/DDBJ databases">
        <title>Genome sequencing of Prevotella sp. KCOM 3155 (= JS262).</title>
        <authorList>
            <person name="Kook J.-K."/>
            <person name="Park S.-N."/>
            <person name="Lim Y.K."/>
        </authorList>
    </citation>
    <scope>NUCLEOTIDE SEQUENCE [LARGE SCALE GENOMIC DNA]</scope>
    <source>
        <strain evidence="10 11">KCOM 3155</strain>
    </source>
</reference>
<dbReference type="Pfam" id="PF00584">
    <property type="entry name" value="SecE"/>
    <property type="match status" value="1"/>
</dbReference>
<evidence type="ECO:0000256" key="6">
    <source>
        <dbReference type="ARBA" id="ARBA00022989"/>
    </source>
</evidence>
<name>A0A3S0RPS8_9BACT</name>
<dbReference type="InterPro" id="IPR005807">
    <property type="entry name" value="SecE_bac"/>
</dbReference>
<evidence type="ECO:0000313" key="11">
    <source>
        <dbReference type="Proteomes" id="UP000278983"/>
    </source>
</evidence>
<dbReference type="Gene3D" id="1.20.5.1030">
    <property type="entry name" value="Preprotein translocase secy subunit"/>
    <property type="match status" value="1"/>
</dbReference>